<evidence type="ECO:0000256" key="12">
    <source>
        <dbReference type="HAMAP-Rule" id="MF_00204"/>
    </source>
</evidence>
<comment type="domain">
    <text evidence="12">The beta-hairpin motif is involved in DNA binding.</text>
</comment>
<keyword evidence="9 12" id="KW-0234">DNA repair</keyword>
<dbReference type="SMART" id="SM00487">
    <property type="entry name" value="DEXDc"/>
    <property type="match status" value="1"/>
</dbReference>
<dbReference type="InterPro" id="IPR006935">
    <property type="entry name" value="Helicase/UvrB_N"/>
</dbReference>
<feature type="short sequence motif" description="Beta-hairpin" evidence="12">
    <location>
        <begin position="91"/>
        <end position="114"/>
    </location>
</feature>
<evidence type="ECO:0000313" key="18">
    <source>
        <dbReference type="Proteomes" id="UP000184295"/>
    </source>
</evidence>
<dbReference type="InterPro" id="IPR014001">
    <property type="entry name" value="Helicase_ATP-bd"/>
</dbReference>
<dbReference type="Pfam" id="PF00271">
    <property type="entry name" value="Helicase_C"/>
    <property type="match status" value="1"/>
</dbReference>
<dbReference type="PANTHER" id="PTHR24029">
    <property type="entry name" value="UVRABC SYSTEM PROTEIN B"/>
    <property type="match status" value="1"/>
</dbReference>
<feature type="domain" description="UVR" evidence="14">
    <location>
        <begin position="625"/>
        <end position="660"/>
    </location>
</feature>
<dbReference type="Pfam" id="PF04851">
    <property type="entry name" value="ResIII"/>
    <property type="match status" value="1"/>
</dbReference>
<dbReference type="InterPro" id="IPR036876">
    <property type="entry name" value="UVR_dom_sf"/>
</dbReference>
<sequence length="665" mass="75641">MPPFKVHSPYSPAGDQPKAIEALANGIHRGDRFQTLLGITGSGKSATVAWLIEKVQKPTLVIAPNKSLAAQLASEYREFFPENRVEYFVSYYDYYQPEAYLPTSDIYIEKDATINDEIDRLRHSATSALLTRQDTIVVASVSCIYGLGSPEEYRKQIVPLRVGEEFEIPKVLSALVSINYERNDMNLIRGKFRLRGDTLEVHPSYEETALRIEFFGDTIERIVRFDVLTGDILGELEEFVVFPATHYLASQDRMKLAVASIEDELGERLRELESLGKALEAQRLRMRTQFDLEMLQEVGTCSGIENYSRHLDGRAPGEPPFTLLDFFPKDYLLIIDESHVAIPQIHGQYAGDRSRKETLVEFGFRLPSALDNRPLRFDEFYERINQCVFLSATPSRYEIEVSSQVVEQIVRPTGLLDPKVEVRPTEGQIDDLIKEATTRIAKGDRVLVTTLTKKMAEDLTDYLMELGLKVRYLHSNVDTLERIEILRDLRVGEFDILVGINLLREGLDLPEVSMVAILDADKEGFLRSETSLIQTIGRAARNVDGFVVLYADRVTDSMRRAISETNRRRALQESYNRQHGIDPKTIRKAVSDILDQLRPDRTTVPNLKTSKVIKKYGNLGSDELSGLIRTLEEEMHQASADLRFEYAAKLRDEIKELTAMFSDSR</sequence>
<dbReference type="Gene3D" id="4.10.860.10">
    <property type="entry name" value="UVR domain"/>
    <property type="match status" value="1"/>
</dbReference>
<feature type="domain" description="Helicase ATP-binding" evidence="15">
    <location>
        <begin position="25"/>
        <end position="194"/>
    </location>
</feature>
<dbReference type="InterPro" id="IPR041471">
    <property type="entry name" value="UvrB_inter"/>
</dbReference>
<evidence type="ECO:0000256" key="7">
    <source>
        <dbReference type="ARBA" id="ARBA00022840"/>
    </source>
</evidence>
<dbReference type="PROSITE" id="PS51192">
    <property type="entry name" value="HELICASE_ATP_BIND_1"/>
    <property type="match status" value="1"/>
</dbReference>
<evidence type="ECO:0000256" key="3">
    <source>
        <dbReference type="ARBA" id="ARBA00022490"/>
    </source>
</evidence>
<dbReference type="Pfam" id="PF17757">
    <property type="entry name" value="UvrB_inter"/>
    <property type="match status" value="1"/>
</dbReference>
<dbReference type="PROSITE" id="PS51194">
    <property type="entry name" value="HELICASE_CTER"/>
    <property type="match status" value="1"/>
</dbReference>
<reference evidence="18" key="1">
    <citation type="submission" date="2016-11" db="EMBL/GenBank/DDBJ databases">
        <authorList>
            <person name="Varghese N."/>
            <person name="Submissions S."/>
        </authorList>
    </citation>
    <scope>NUCLEOTIDE SEQUENCE [LARGE SCALE GENOMIC DNA]</scope>
    <source>
        <strain evidence="18">DSM 19514</strain>
    </source>
</reference>
<dbReference type="HAMAP" id="MF_00204">
    <property type="entry name" value="UvrB"/>
    <property type="match status" value="1"/>
</dbReference>
<dbReference type="CDD" id="cd17916">
    <property type="entry name" value="DEXHc_UvrB"/>
    <property type="match status" value="1"/>
</dbReference>
<accession>A0A1M4SCJ0</accession>
<comment type="subunit">
    <text evidence="10 12 13">Forms a heterotetramer with UvrA during the search for lesions. Interacts with UvrC in an incision complex.</text>
</comment>
<comment type="function">
    <text evidence="12">The UvrABC repair system catalyzes the recognition and processing of DNA lesions. A damage recognition complex composed of 2 UvrA and 2 UvrB subunits scans DNA for abnormalities. Upon binding of the UvrA(2)B(2) complex to a putative damaged site, the DNA wraps around one UvrB monomer. DNA wrap is dependent on ATP binding by UvrB and probably causes local melting of the DNA helix, facilitating insertion of UvrB beta-hairpin between the DNA strands. Then UvrB probes one DNA strand for the presence of a lesion. If a lesion is found the UvrA subunits dissociate and the UvrB-DNA preincision complex is formed. This complex is subsequently bound by UvrC and the second UvrB is released. If no lesion is found, the DNA wraps around the other UvrB subunit that will check the other stand for damage.</text>
</comment>
<name>A0A1M4SCJ0_9ACTN</name>
<dbReference type="AlphaFoldDB" id="A0A1M4SCJ0"/>
<gene>
    <name evidence="12" type="primary">uvrB</name>
    <name evidence="17" type="ORF">SAMN02745225_00207</name>
</gene>
<evidence type="ECO:0000256" key="11">
    <source>
        <dbReference type="ARBA" id="ARBA00029504"/>
    </source>
</evidence>
<dbReference type="SUPFAM" id="SSF46600">
    <property type="entry name" value="C-terminal UvrC-binding domain of UvrB"/>
    <property type="match status" value="1"/>
</dbReference>
<evidence type="ECO:0000259" key="16">
    <source>
        <dbReference type="PROSITE" id="PS51194"/>
    </source>
</evidence>
<dbReference type="RefSeq" id="WP_072787872.1">
    <property type="nucleotide sequence ID" value="NZ_FQUL01000002.1"/>
</dbReference>
<keyword evidence="18" id="KW-1185">Reference proteome</keyword>
<dbReference type="GO" id="GO:0009380">
    <property type="term" value="C:excinuclease repair complex"/>
    <property type="evidence" value="ECO:0007669"/>
    <property type="project" value="InterPro"/>
</dbReference>
<dbReference type="InterPro" id="IPR004807">
    <property type="entry name" value="UvrB"/>
</dbReference>
<evidence type="ECO:0000256" key="9">
    <source>
        <dbReference type="ARBA" id="ARBA00023204"/>
    </source>
</evidence>
<dbReference type="GO" id="GO:0005737">
    <property type="term" value="C:cytoplasm"/>
    <property type="evidence" value="ECO:0007669"/>
    <property type="project" value="UniProtKB-SubCell"/>
</dbReference>
<comment type="subcellular location">
    <subcellularLocation>
        <location evidence="1 12 13">Cytoplasm</location>
    </subcellularLocation>
</comment>
<dbReference type="CDD" id="cd18790">
    <property type="entry name" value="SF2_C_UvrB"/>
    <property type="match status" value="1"/>
</dbReference>
<dbReference type="PROSITE" id="PS50151">
    <property type="entry name" value="UVR"/>
    <property type="match status" value="1"/>
</dbReference>
<dbReference type="GO" id="GO:0009381">
    <property type="term" value="F:excinuclease ABC activity"/>
    <property type="evidence" value="ECO:0007669"/>
    <property type="project" value="UniProtKB-UniRule"/>
</dbReference>
<evidence type="ECO:0000256" key="10">
    <source>
        <dbReference type="ARBA" id="ARBA00026033"/>
    </source>
</evidence>
<dbReference type="GO" id="GO:0009432">
    <property type="term" value="P:SOS response"/>
    <property type="evidence" value="ECO:0007669"/>
    <property type="project" value="UniProtKB-UniRule"/>
</dbReference>
<dbReference type="Proteomes" id="UP000184295">
    <property type="component" value="Unassembled WGS sequence"/>
</dbReference>
<dbReference type="OrthoDB" id="9806651at2"/>
<keyword evidence="6 12" id="KW-0228">DNA excision</keyword>
<evidence type="ECO:0000256" key="2">
    <source>
        <dbReference type="ARBA" id="ARBA00008533"/>
    </source>
</evidence>
<keyword evidence="8 12" id="KW-0267">Excision nuclease</keyword>
<comment type="similarity">
    <text evidence="2 12 13">Belongs to the UvrB family.</text>
</comment>
<dbReference type="Pfam" id="PF12344">
    <property type="entry name" value="UvrB"/>
    <property type="match status" value="1"/>
</dbReference>
<keyword evidence="3 12" id="KW-0963">Cytoplasm</keyword>
<keyword evidence="12 13" id="KW-0742">SOS response</keyword>
<dbReference type="EMBL" id="FQUL01000002">
    <property type="protein sequence ID" value="SHE29936.1"/>
    <property type="molecule type" value="Genomic_DNA"/>
</dbReference>
<dbReference type="GO" id="GO:0005524">
    <property type="term" value="F:ATP binding"/>
    <property type="evidence" value="ECO:0007669"/>
    <property type="project" value="UniProtKB-UniRule"/>
</dbReference>
<dbReference type="GO" id="GO:0016887">
    <property type="term" value="F:ATP hydrolysis activity"/>
    <property type="evidence" value="ECO:0007669"/>
    <property type="project" value="InterPro"/>
</dbReference>
<dbReference type="Gene3D" id="3.40.50.300">
    <property type="entry name" value="P-loop containing nucleotide triphosphate hydrolases"/>
    <property type="match status" value="3"/>
</dbReference>
<dbReference type="PANTHER" id="PTHR24029:SF0">
    <property type="entry name" value="UVRABC SYSTEM PROTEIN B"/>
    <property type="match status" value="1"/>
</dbReference>
<dbReference type="InterPro" id="IPR001943">
    <property type="entry name" value="UVR_dom"/>
</dbReference>
<dbReference type="Pfam" id="PF02151">
    <property type="entry name" value="UVR"/>
    <property type="match status" value="1"/>
</dbReference>
<dbReference type="STRING" id="1121881.SAMN02745225_00207"/>
<keyword evidence="4 12" id="KW-0547">Nucleotide-binding</keyword>
<dbReference type="InterPro" id="IPR024759">
    <property type="entry name" value="UvrB_YAD/RRR_dom"/>
</dbReference>
<dbReference type="GO" id="GO:0006289">
    <property type="term" value="P:nucleotide-excision repair"/>
    <property type="evidence" value="ECO:0007669"/>
    <property type="project" value="UniProtKB-UniRule"/>
</dbReference>
<evidence type="ECO:0000256" key="1">
    <source>
        <dbReference type="ARBA" id="ARBA00004496"/>
    </source>
</evidence>
<evidence type="ECO:0000256" key="8">
    <source>
        <dbReference type="ARBA" id="ARBA00022881"/>
    </source>
</evidence>
<feature type="binding site" evidence="12">
    <location>
        <begin position="38"/>
        <end position="45"/>
    </location>
    <ligand>
        <name>ATP</name>
        <dbReference type="ChEBI" id="CHEBI:30616"/>
    </ligand>
</feature>
<evidence type="ECO:0000259" key="15">
    <source>
        <dbReference type="PROSITE" id="PS51192"/>
    </source>
</evidence>
<evidence type="ECO:0000259" key="14">
    <source>
        <dbReference type="PROSITE" id="PS50151"/>
    </source>
</evidence>
<evidence type="ECO:0000256" key="5">
    <source>
        <dbReference type="ARBA" id="ARBA00022763"/>
    </source>
</evidence>
<dbReference type="NCBIfam" id="NF003673">
    <property type="entry name" value="PRK05298.1"/>
    <property type="match status" value="1"/>
</dbReference>
<dbReference type="GO" id="GO:0003677">
    <property type="term" value="F:DNA binding"/>
    <property type="evidence" value="ECO:0007669"/>
    <property type="project" value="UniProtKB-UniRule"/>
</dbReference>
<dbReference type="SMART" id="SM00490">
    <property type="entry name" value="HELICc"/>
    <property type="match status" value="1"/>
</dbReference>
<dbReference type="InterPro" id="IPR001650">
    <property type="entry name" value="Helicase_C-like"/>
</dbReference>
<organism evidence="17 18">
    <name type="scientific">Ferrithrix thermotolerans DSM 19514</name>
    <dbReference type="NCBI Taxonomy" id="1121881"/>
    <lineage>
        <taxon>Bacteria</taxon>
        <taxon>Bacillati</taxon>
        <taxon>Actinomycetota</taxon>
        <taxon>Acidimicrobiia</taxon>
        <taxon>Acidimicrobiales</taxon>
        <taxon>Acidimicrobiaceae</taxon>
        <taxon>Ferrithrix</taxon>
    </lineage>
</organism>
<keyword evidence="7 12" id="KW-0067">ATP-binding</keyword>
<dbReference type="NCBIfam" id="TIGR00631">
    <property type="entry name" value="uvrb"/>
    <property type="match status" value="1"/>
</dbReference>
<evidence type="ECO:0000256" key="4">
    <source>
        <dbReference type="ARBA" id="ARBA00022741"/>
    </source>
</evidence>
<evidence type="ECO:0000256" key="6">
    <source>
        <dbReference type="ARBA" id="ARBA00022769"/>
    </source>
</evidence>
<dbReference type="InterPro" id="IPR027417">
    <property type="entry name" value="P-loop_NTPase"/>
</dbReference>
<protein>
    <recommendedName>
        <fullName evidence="11 12">UvrABC system protein B</fullName>
        <shortName evidence="12">Protein UvrB</shortName>
    </recommendedName>
    <alternativeName>
        <fullName evidence="12">Excinuclease ABC subunit B</fullName>
    </alternativeName>
</protein>
<keyword evidence="5 12" id="KW-0227">DNA damage</keyword>
<evidence type="ECO:0000256" key="13">
    <source>
        <dbReference type="RuleBase" id="RU003587"/>
    </source>
</evidence>
<evidence type="ECO:0000313" key="17">
    <source>
        <dbReference type="EMBL" id="SHE29936.1"/>
    </source>
</evidence>
<proteinExistence type="inferred from homology"/>
<feature type="domain" description="Helicase C-terminal" evidence="16">
    <location>
        <begin position="428"/>
        <end position="594"/>
    </location>
</feature>
<dbReference type="SUPFAM" id="SSF52540">
    <property type="entry name" value="P-loop containing nucleoside triphosphate hydrolases"/>
    <property type="match status" value="2"/>
</dbReference>